<dbReference type="EMBL" id="CABIJS010000455">
    <property type="protein sequence ID" value="VUZ51949.1"/>
    <property type="molecule type" value="Genomic_DNA"/>
</dbReference>
<evidence type="ECO:0000313" key="3">
    <source>
        <dbReference type="Proteomes" id="UP000321570"/>
    </source>
</evidence>
<gene>
    <name evidence="2" type="ORF">WMSIL1_LOCUS10612</name>
</gene>
<feature type="region of interest" description="Disordered" evidence="1">
    <location>
        <begin position="1"/>
        <end position="24"/>
    </location>
</feature>
<dbReference type="AlphaFoldDB" id="A0A564YY48"/>
<accession>A0A564YY48</accession>
<protein>
    <submittedName>
        <fullName evidence="2">Uncharacterized protein</fullName>
    </submittedName>
</protein>
<feature type="region of interest" description="Disordered" evidence="1">
    <location>
        <begin position="82"/>
        <end position="109"/>
    </location>
</feature>
<organism evidence="2 3">
    <name type="scientific">Hymenolepis diminuta</name>
    <name type="common">Rat tapeworm</name>
    <dbReference type="NCBI Taxonomy" id="6216"/>
    <lineage>
        <taxon>Eukaryota</taxon>
        <taxon>Metazoa</taxon>
        <taxon>Spiralia</taxon>
        <taxon>Lophotrochozoa</taxon>
        <taxon>Platyhelminthes</taxon>
        <taxon>Cestoda</taxon>
        <taxon>Eucestoda</taxon>
        <taxon>Cyclophyllidea</taxon>
        <taxon>Hymenolepididae</taxon>
        <taxon>Hymenolepis</taxon>
    </lineage>
</organism>
<evidence type="ECO:0000313" key="2">
    <source>
        <dbReference type="EMBL" id="VUZ51949.1"/>
    </source>
</evidence>
<evidence type="ECO:0000256" key="1">
    <source>
        <dbReference type="SAM" id="MobiDB-lite"/>
    </source>
</evidence>
<reference evidence="2 3" key="1">
    <citation type="submission" date="2019-07" db="EMBL/GenBank/DDBJ databases">
        <authorList>
            <person name="Jastrzebski P J."/>
            <person name="Paukszto L."/>
            <person name="Jastrzebski P J."/>
        </authorList>
    </citation>
    <scope>NUCLEOTIDE SEQUENCE [LARGE SCALE GENOMIC DNA]</scope>
    <source>
        <strain evidence="2 3">WMS-il1</strain>
    </source>
</reference>
<feature type="compositionally biased region" description="Basic and acidic residues" evidence="1">
    <location>
        <begin position="83"/>
        <end position="98"/>
    </location>
</feature>
<dbReference type="Proteomes" id="UP000321570">
    <property type="component" value="Unassembled WGS sequence"/>
</dbReference>
<sequence>MRHREDALTRNSPSALPLADQESPMHSTLHINELAEMAEAELGNFLSVAYRIRLVKSGMELKLHQSRQCSSEKEYVAMTQYEPNRRTSSESEKKDPHGCRILKMGGLQE</sequence>
<keyword evidence="3" id="KW-1185">Reference proteome</keyword>
<name>A0A564YY48_HYMDI</name>
<proteinExistence type="predicted"/>